<feature type="region of interest" description="Disordered" evidence="2">
    <location>
        <begin position="1"/>
        <end position="81"/>
    </location>
</feature>
<gene>
    <name evidence="4" type="primary">NHP2</name>
    <name evidence="4" type="ORF">BM221_002215</name>
</gene>
<comment type="similarity">
    <text evidence="1">Belongs to the eukaryotic ribosomal protein eL8 family.</text>
</comment>
<feature type="compositionally biased region" description="Basic and acidic residues" evidence="2">
    <location>
        <begin position="37"/>
        <end position="51"/>
    </location>
</feature>
<dbReference type="OMA" id="HGIPYVY"/>
<dbReference type="Proteomes" id="UP000235728">
    <property type="component" value="Unassembled WGS sequence"/>
</dbReference>
<name>A0A2N6NXV9_BEABA</name>
<feature type="domain" description="Ribosomal protein eL8/eL30/eS12/Gadd45" evidence="3">
    <location>
        <begin position="108"/>
        <end position="208"/>
    </location>
</feature>
<evidence type="ECO:0000256" key="2">
    <source>
        <dbReference type="SAM" id="MobiDB-lite"/>
    </source>
</evidence>
<dbReference type="Pfam" id="PF01248">
    <property type="entry name" value="Ribosomal_L7Ae"/>
    <property type="match status" value="1"/>
</dbReference>
<dbReference type="EMBL" id="MRVG01000002">
    <property type="protein sequence ID" value="PMB72115.1"/>
    <property type="molecule type" value="Genomic_DNA"/>
</dbReference>
<organism evidence="4 5">
    <name type="scientific">Beauveria bassiana</name>
    <name type="common">White muscardine disease fungus</name>
    <name type="synonym">Tritirachium shiotae</name>
    <dbReference type="NCBI Taxonomy" id="176275"/>
    <lineage>
        <taxon>Eukaryota</taxon>
        <taxon>Fungi</taxon>
        <taxon>Dikarya</taxon>
        <taxon>Ascomycota</taxon>
        <taxon>Pezizomycotina</taxon>
        <taxon>Sordariomycetes</taxon>
        <taxon>Hypocreomycetidae</taxon>
        <taxon>Hypocreales</taxon>
        <taxon>Cordycipitaceae</taxon>
        <taxon>Beauveria</taxon>
    </lineage>
</organism>
<reference evidence="4 5" key="1">
    <citation type="journal article" date="2016" name="Appl. Microbiol. Biotechnol.">
        <title>Characterization of T-DNA insertion mutants with decreased virulence in the entomopathogenic fungus Beauveria bassiana JEF-007.</title>
        <authorList>
            <person name="Kim S."/>
            <person name="Lee S.J."/>
            <person name="Nai Y.S."/>
            <person name="Yu J.S."/>
            <person name="Lee M.R."/>
            <person name="Yang Y.T."/>
            <person name="Kim J.S."/>
        </authorList>
    </citation>
    <scope>NUCLEOTIDE SEQUENCE [LARGE SCALE GENOMIC DNA]</scope>
    <source>
        <strain evidence="4 5">JEF-007</strain>
    </source>
</reference>
<dbReference type="Gene3D" id="3.30.1330.30">
    <property type="match status" value="1"/>
</dbReference>
<dbReference type="InterPro" id="IPR004037">
    <property type="entry name" value="Ribosomal_eL8-like_CS"/>
</dbReference>
<accession>A0A2N6NXV9</accession>
<feature type="compositionally biased region" description="Basic and acidic residues" evidence="2">
    <location>
        <begin position="16"/>
        <end position="28"/>
    </location>
</feature>
<keyword evidence="4" id="KW-0687">Ribonucleoprotein</keyword>
<protein>
    <submittedName>
        <fullName evidence="4">H/ACA ribonucleoprotein complex subunit 2</fullName>
    </submittedName>
</protein>
<dbReference type="SUPFAM" id="SSF55315">
    <property type="entry name" value="L30e-like"/>
    <property type="match status" value="1"/>
</dbReference>
<dbReference type="InterPro" id="IPR004038">
    <property type="entry name" value="Ribosomal_eL8/eL30/eS12/Gad45"/>
</dbReference>
<dbReference type="GO" id="GO:0042254">
    <property type="term" value="P:ribosome biogenesis"/>
    <property type="evidence" value="ECO:0007669"/>
    <property type="project" value="InterPro"/>
</dbReference>
<dbReference type="AlphaFoldDB" id="A0A2N6NXV9"/>
<comment type="caution">
    <text evidence="4">The sequence shown here is derived from an EMBL/GenBank/DDBJ whole genome shotgun (WGS) entry which is preliminary data.</text>
</comment>
<dbReference type="InterPro" id="IPR029064">
    <property type="entry name" value="Ribosomal_eL30-like_sf"/>
</dbReference>
<evidence type="ECO:0000313" key="4">
    <source>
        <dbReference type="EMBL" id="PMB72115.1"/>
    </source>
</evidence>
<evidence type="ECO:0000259" key="3">
    <source>
        <dbReference type="Pfam" id="PF01248"/>
    </source>
</evidence>
<evidence type="ECO:0000313" key="5">
    <source>
        <dbReference type="Proteomes" id="UP000235728"/>
    </source>
</evidence>
<evidence type="ECO:0000256" key="1">
    <source>
        <dbReference type="ARBA" id="ARBA00007337"/>
    </source>
</evidence>
<dbReference type="PROSITE" id="PS01082">
    <property type="entry name" value="RIBOSOMAL_L7AE"/>
    <property type="match status" value="1"/>
</dbReference>
<dbReference type="GO" id="GO:1990904">
    <property type="term" value="C:ribonucleoprotein complex"/>
    <property type="evidence" value="ECO:0007669"/>
    <property type="project" value="UniProtKB-KW"/>
</dbReference>
<proteinExistence type="inferred from homology"/>
<feature type="compositionally biased region" description="Basic and acidic residues" evidence="2">
    <location>
        <begin position="1"/>
        <end position="10"/>
    </location>
</feature>
<sequence length="260" mass="28246">MAAERPDKKEKKEKKEKRASEESGVKKDKKDKKEKKDKKDKLAAAVEDKIQQDAAAAKPSKKEKKKAAVAADDNSDSDMEDGAKAAELPLERTVVPFAIPVADDKGMKKVYKTIRKSAKNNTLKRGVKEVVKTLRKSPIGGPSSTAFPGIVVIAGDISPADVISHIPVLCEDHNVPFIFVTSRAELGAAAKTKRPTSVVMIMEKQDGKKKKKSGKKDGEAEEGAAAEDGEDFGEAYASLAKYVQKEYQKQSFWAKGDSQA</sequence>
<feature type="region of interest" description="Disordered" evidence="2">
    <location>
        <begin position="203"/>
        <end position="227"/>
    </location>
</feature>